<evidence type="ECO:0000256" key="1">
    <source>
        <dbReference type="SAM" id="Phobius"/>
    </source>
</evidence>
<dbReference type="RefSeq" id="WP_108635244.1">
    <property type="nucleotide sequence ID" value="NZ_QCXX01000005.1"/>
</dbReference>
<gene>
    <name evidence="2" type="ORF">DCO56_18480</name>
</gene>
<comment type="caution">
    <text evidence="2">The sequence shown here is derived from an EMBL/GenBank/DDBJ whole genome shotgun (WGS) entry which is preliminary data.</text>
</comment>
<evidence type="ECO:0000313" key="2">
    <source>
        <dbReference type="EMBL" id="PUV22909.1"/>
    </source>
</evidence>
<dbReference type="EMBL" id="QCXX01000005">
    <property type="protein sequence ID" value="PUV22909.1"/>
    <property type="molecule type" value="Genomic_DNA"/>
</dbReference>
<reference evidence="2 3" key="1">
    <citation type="submission" date="2018-04" db="EMBL/GenBank/DDBJ databases">
        <title>Sphingobacterium sp. M46 Genome.</title>
        <authorList>
            <person name="Cheng J."/>
            <person name="Li Y."/>
        </authorList>
    </citation>
    <scope>NUCLEOTIDE SEQUENCE [LARGE SCALE GENOMIC DNA]</scope>
    <source>
        <strain evidence="2 3">M46</strain>
    </source>
</reference>
<proteinExistence type="predicted"/>
<dbReference type="AlphaFoldDB" id="A0A363NQ54"/>
<keyword evidence="1" id="KW-0472">Membrane</keyword>
<evidence type="ECO:0000313" key="3">
    <source>
        <dbReference type="Proteomes" id="UP000250831"/>
    </source>
</evidence>
<keyword evidence="1" id="KW-1133">Transmembrane helix</keyword>
<feature type="transmembrane region" description="Helical" evidence="1">
    <location>
        <begin position="6"/>
        <end position="29"/>
    </location>
</feature>
<name>A0A363NQ54_9SPHI</name>
<dbReference type="Proteomes" id="UP000250831">
    <property type="component" value="Unassembled WGS sequence"/>
</dbReference>
<accession>A0A363NQ54</accession>
<sequence length="184" mass="21331">MSTKKIMGIIALVIIGGIVLFGFIIFTTVKTKSTSINKYEPFKEWIGKTVTLNKETVLFKDKVEMNHNSDYPYVLLDSLHPKWQYAEEQKAIGDLEEIIRFPEETILKFEKAIQYTNGVSGFSYPIIFGTITSNGKEYKVGYQWGEMSIGKRFDKVEECWQFHQAPWQEEKDTAFYDLPTASLW</sequence>
<protein>
    <submittedName>
        <fullName evidence="2">Uncharacterized protein</fullName>
    </submittedName>
</protein>
<keyword evidence="1" id="KW-0812">Transmembrane</keyword>
<keyword evidence="3" id="KW-1185">Reference proteome</keyword>
<dbReference type="OrthoDB" id="708770at2"/>
<organism evidence="2 3">
    <name type="scientific">Sphingobacterium athyrii</name>
    <dbReference type="NCBI Taxonomy" id="2152717"/>
    <lineage>
        <taxon>Bacteria</taxon>
        <taxon>Pseudomonadati</taxon>
        <taxon>Bacteroidota</taxon>
        <taxon>Sphingobacteriia</taxon>
        <taxon>Sphingobacteriales</taxon>
        <taxon>Sphingobacteriaceae</taxon>
        <taxon>Sphingobacterium</taxon>
    </lineage>
</organism>